<organism evidence="2">
    <name type="scientific">freshwater sediment metagenome</name>
    <dbReference type="NCBI Taxonomy" id="556182"/>
    <lineage>
        <taxon>unclassified sequences</taxon>
        <taxon>metagenomes</taxon>
        <taxon>ecological metagenomes</taxon>
    </lineage>
</organism>
<evidence type="ECO:0000313" key="2">
    <source>
        <dbReference type="EMBL" id="CAJ0860512.1"/>
    </source>
</evidence>
<gene>
    <name evidence="2" type="ORF">AMST5_01309</name>
</gene>
<accession>A0AA48M2C0</accession>
<protein>
    <recommendedName>
        <fullName evidence="3">Peptidase S74 domain-containing protein</fullName>
    </recommendedName>
</protein>
<dbReference type="EMBL" id="OY288114">
    <property type="protein sequence ID" value="CAJ0860512.1"/>
    <property type="molecule type" value="Genomic_DNA"/>
</dbReference>
<feature type="region of interest" description="Disordered" evidence="1">
    <location>
        <begin position="292"/>
        <end position="312"/>
    </location>
</feature>
<reference evidence="2" key="1">
    <citation type="submission" date="2023-07" db="EMBL/GenBank/DDBJ databases">
        <authorList>
            <person name="Pelsma A.J. K."/>
        </authorList>
    </citation>
    <scope>NUCLEOTIDE SEQUENCE</scope>
</reference>
<evidence type="ECO:0000256" key="1">
    <source>
        <dbReference type="SAM" id="MobiDB-lite"/>
    </source>
</evidence>
<evidence type="ECO:0008006" key="3">
    <source>
        <dbReference type="Google" id="ProtNLM"/>
    </source>
</evidence>
<sequence>MSLFGGGGSSASSDPFAAFAAMQQAQAAQAQTQLGQDWLQFAKEQTAIGNERQTKLDALTEKVTTQQLESAKTANQWATEDRARYKSVFQPLQDKFIDKANNWDSADAQAKAASEVRADVMNNAAAQKAAGDRAMAARGINPASGAYAGVERAQATHTALGAAGAENTARNQLRTQAVGLQGDALNIGNGLPSQALDASRVGTATGSSAAGVAGNAEQNWRGNLGIMTSGFQAAGGLYNSAGNAWGNIYDNRVSLLNNQDEINMAGTNAIIGGLGGMAGLGIGAWMKSDENASRGSWSSRCAQENAGRGVEV</sequence>
<proteinExistence type="predicted"/>
<feature type="compositionally biased region" description="Polar residues" evidence="1">
    <location>
        <begin position="293"/>
        <end position="302"/>
    </location>
</feature>
<name>A0AA48M2C0_9ZZZZ</name>
<dbReference type="AlphaFoldDB" id="A0AA48M2C0"/>